<dbReference type="AlphaFoldDB" id="A0A917PNJ8"/>
<comment type="caution">
    <text evidence="4">The sequence shown here is derived from an EMBL/GenBank/DDBJ whole genome shotgun (WGS) entry which is preliminary data.</text>
</comment>
<dbReference type="InterPro" id="IPR001482">
    <property type="entry name" value="T2SS/T4SS_dom"/>
</dbReference>
<evidence type="ECO:0000259" key="3">
    <source>
        <dbReference type="Pfam" id="PF00437"/>
    </source>
</evidence>
<dbReference type="EMBL" id="BMMD01000014">
    <property type="protein sequence ID" value="GGJ86037.1"/>
    <property type="molecule type" value="Genomic_DNA"/>
</dbReference>
<evidence type="ECO:0000313" key="4">
    <source>
        <dbReference type="EMBL" id="GGJ86037.1"/>
    </source>
</evidence>
<feature type="domain" description="Bacterial type II secretion system protein E" evidence="3">
    <location>
        <begin position="138"/>
        <end position="415"/>
    </location>
</feature>
<comment type="similarity">
    <text evidence="1">Belongs to the GSP E family.</text>
</comment>
<dbReference type="PANTHER" id="PTHR30486:SF15">
    <property type="entry name" value="TYPE II_IV SECRETION SYSTEM ATPASE"/>
    <property type="match status" value="1"/>
</dbReference>
<keyword evidence="5" id="KW-1185">Reference proteome</keyword>
<dbReference type="SUPFAM" id="SSF52540">
    <property type="entry name" value="P-loop containing nucleoside triphosphate hydrolases"/>
    <property type="match status" value="1"/>
</dbReference>
<sequence>MRLNDRLEAKRNPRNPFETAPDAESGLLPHTAAIAQPDNAAWVPSEPESRVIDPAETTPFAVEPPTTIDPLAGLKERAAVELFARIGSRLNDSSLTEEKLHTIARAELTDIVAGEQLALSIAERNRLIDEIGADVLGYGPLEPLLDDPTITEIMVNRFDQIYVERRGRLTESPLRFTGEAQLRRVIERIVSRVGRRIDESSPLVDARLEDGSRVNAIIPPLAVNGSSLTIRKFAGTPYTVSDLVSFGTMTREVATVLDAAVRSKLNILVSGGTGTGKTTLLNVLSAFIPQEERIITIEDAVELQLQQDHVVRLESRPPNIEGRGEITIRDLVRNSLRMRPDRIVIGEVRGSESLDMLQAMNTGHEGSISTIHANSPRDAISRMETLVLMAGMDLPLRAIREQISSAIDVIVQINRHKDGIRRITHVTEVHGMEGDIVTLQDAFAFDHSAGFDEHGRLRGSAVATGVRPRFAERIAEHGIDLPMSVFHVGYGEMLGEIR</sequence>
<evidence type="ECO:0000256" key="2">
    <source>
        <dbReference type="SAM" id="MobiDB-lite"/>
    </source>
</evidence>
<accession>A0A917PNJ8</accession>
<evidence type="ECO:0000256" key="1">
    <source>
        <dbReference type="ARBA" id="ARBA00006611"/>
    </source>
</evidence>
<dbReference type="Proteomes" id="UP000636956">
    <property type="component" value="Unassembled WGS sequence"/>
</dbReference>
<dbReference type="InterPro" id="IPR050921">
    <property type="entry name" value="T4SS_GSP_E_ATPase"/>
</dbReference>
<dbReference type="Pfam" id="PF00437">
    <property type="entry name" value="T2SSE"/>
    <property type="match status" value="1"/>
</dbReference>
<dbReference type="Gene3D" id="3.30.450.380">
    <property type="match status" value="1"/>
</dbReference>
<feature type="region of interest" description="Disordered" evidence="2">
    <location>
        <begin position="1"/>
        <end position="26"/>
    </location>
</feature>
<reference evidence="4" key="1">
    <citation type="journal article" date="2014" name="Int. J. Syst. Evol. Microbiol.">
        <title>Complete genome sequence of Corynebacterium casei LMG S-19264T (=DSM 44701T), isolated from a smear-ripened cheese.</title>
        <authorList>
            <consortium name="US DOE Joint Genome Institute (JGI-PGF)"/>
            <person name="Walter F."/>
            <person name="Albersmeier A."/>
            <person name="Kalinowski J."/>
            <person name="Ruckert C."/>
        </authorList>
    </citation>
    <scope>NUCLEOTIDE SEQUENCE</scope>
    <source>
        <strain evidence="4">CGMCC 1.8984</strain>
    </source>
</reference>
<evidence type="ECO:0000313" key="5">
    <source>
        <dbReference type="Proteomes" id="UP000636956"/>
    </source>
</evidence>
<gene>
    <name evidence="4" type="ORF">GCM10011372_25450</name>
</gene>
<proteinExistence type="inferred from homology"/>
<dbReference type="InterPro" id="IPR027417">
    <property type="entry name" value="P-loop_NTPase"/>
</dbReference>
<dbReference type="GO" id="GO:0016887">
    <property type="term" value="F:ATP hydrolysis activity"/>
    <property type="evidence" value="ECO:0007669"/>
    <property type="project" value="InterPro"/>
</dbReference>
<dbReference type="RefSeq" id="WP_229662338.1">
    <property type="nucleotide sequence ID" value="NZ_BAABFW010000017.1"/>
</dbReference>
<dbReference type="Gene3D" id="3.40.50.300">
    <property type="entry name" value="P-loop containing nucleotide triphosphate hydrolases"/>
    <property type="match status" value="1"/>
</dbReference>
<name>A0A917PNJ8_9MICO</name>
<reference evidence="4" key="2">
    <citation type="submission" date="2020-09" db="EMBL/GenBank/DDBJ databases">
        <authorList>
            <person name="Sun Q."/>
            <person name="Zhou Y."/>
        </authorList>
    </citation>
    <scope>NUCLEOTIDE SEQUENCE</scope>
    <source>
        <strain evidence="4">CGMCC 1.8984</strain>
    </source>
</reference>
<organism evidence="4 5">
    <name type="scientific">Agromyces bauzanensis</name>
    <dbReference type="NCBI Taxonomy" id="1308924"/>
    <lineage>
        <taxon>Bacteria</taxon>
        <taxon>Bacillati</taxon>
        <taxon>Actinomycetota</taxon>
        <taxon>Actinomycetes</taxon>
        <taxon>Micrococcales</taxon>
        <taxon>Microbacteriaceae</taxon>
        <taxon>Agromyces</taxon>
    </lineage>
</organism>
<protein>
    <submittedName>
        <fullName evidence="4">Type II secretion system protein E</fullName>
    </submittedName>
</protein>
<feature type="compositionally biased region" description="Basic and acidic residues" evidence="2">
    <location>
        <begin position="1"/>
        <end position="11"/>
    </location>
</feature>
<dbReference type="PANTHER" id="PTHR30486">
    <property type="entry name" value="TWITCHING MOTILITY PROTEIN PILT"/>
    <property type="match status" value="1"/>
</dbReference>
<dbReference type="CDD" id="cd01130">
    <property type="entry name" value="VirB11-like_ATPase"/>
    <property type="match status" value="1"/>
</dbReference>